<evidence type="ECO:0000256" key="2">
    <source>
        <dbReference type="PIRNR" id="PIRNR016661"/>
    </source>
</evidence>
<reference evidence="4 5" key="1">
    <citation type="journal article" date="2024" name="Int. J. Syst. Evol. Microbiol.">
        <title>Virgibacillus tibetensis sp. nov., isolated from salt lake on the Tibetan Plateau of China.</title>
        <authorList>
            <person name="Phurbu D."/>
            <person name="Liu Z.-X."/>
            <person name="Wang R."/>
            <person name="Zheng Y.-Y."/>
            <person name="Liu H.-C."/>
            <person name="Zhou Y.-G."/>
            <person name="Yu Y.-J."/>
            <person name="Li A.-H."/>
        </authorList>
    </citation>
    <scope>NUCLEOTIDE SEQUENCE [LARGE SCALE GENOMIC DNA]</scope>
    <source>
        <strain evidence="4 5">C22-A2</strain>
    </source>
</reference>
<evidence type="ECO:0000313" key="5">
    <source>
        <dbReference type="Proteomes" id="UP001335737"/>
    </source>
</evidence>
<dbReference type="EMBL" id="JARZFX010000008">
    <property type="protein sequence ID" value="MEC5424818.1"/>
    <property type="molecule type" value="Genomic_DNA"/>
</dbReference>
<dbReference type="Pfam" id="PF02632">
    <property type="entry name" value="BioY"/>
    <property type="match status" value="1"/>
</dbReference>
<feature type="transmembrane region" description="Helical" evidence="3">
    <location>
        <begin position="86"/>
        <end position="108"/>
    </location>
</feature>
<evidence type="ECO:0000313" key="4">
    <source>
        <dbReference type="EMBL" id="MEC5424818.1"/>
    </source>
</evidence>
<dbReference type="RefSeq" id="WP_327608375.1">
    <property type="nucleotide sequence ID" value="NZ_JARZFX010000008.1"/>
</dbReference>
<sequence length="200" mass="22220">MKPRNYWTPLDLTVGSMFVALMAVGANITSIAPFMVIGGVPITLQTFFAILSGLILGSRLGALSMFTYMVLGLTGVPVFAQFKGGAAILLSPTFGFIVSFILIAYVAGKMVEKKRSFPRYISAALVAMVINYIFGTNWMYAAYIFWFDAPEGLTYKMVWYWMVFPLPKDIILSTCAGVVAYRLEKRLIARSNFRKIQNTA</sequence>
<dbReference type="PIRSF" id="PIRSF016661">
    <property type="entry name" value="BioY"/>
    <property type="match status" value="1"/>
</dbReference>
<dbReference type="Gene3D" id="1.10.1760.20">
    <property type="match status" value="1"/>
</dbReference>
<keyword evidence="2" id="KW-0813">Transport</keyword>
<accession>A0ABU6KI87</accession>
<gene>
    <name evidence="4" type="ORF">QGM71_15130</name>
</gene>
<organism evidence="4 5">
    <name type="scientific">Virgibacillus tibetensis</name>
    <dbReference type="NCBI Taxonomy" id="3042313"/>
    <lineage>
        <taxon>Bacteria</taxon>
        <taxon>Bacillati</taxon>
        <taxon>Bacillota</taxon>
        <taxon>Bacilli</taxon>
        <taxon>Bacillales</taxon>
        <taxon>Bacillaceae</taxon>
        <taxon>Virgibacillus</taxon>
    </lineage>
</organism>
<evidence type="ECO:0000256" key="3">
    <source>
        <dbReference type="SAM" id="Phobius"/>
    </source>
</evidence>
<protein>
    <recommendedName>
        <fullName evidence="2">Biotin transporter</fullName>
    </recommendedName>
</protein>
<keyword evidence="2 3" id="KW-0472">Membrane</keyword>
<evidence type="ECO:0000256" key="1">
    <source>
        <dbReference type="ARBA" id="ARBA00010692"/>
    </source>
</evidence>
<comment type="caution">
    <text evidence="4">The sequence shown here is derived from an EMBL/GenBank/DDBJ whole genome shotgun (WGS) entry which is preliminary data.</text>
</comment>
<feature type="transmembrane region" description="Helical" evidence="3">
    <location>
        <begin position="158"/>
        <end position="181"/>
    </location>
</feature>
<dbReference type="PANTHER" id="PTHR34295">
    <property type="entry name" value="BIOTIN TRANSPORTER BIOY"/>
    <property type="match status" value="1"/>
</dbReference>
<keyword evidence="3" id="KW-1133">Transmembrane helix</keyword>
<name>A0ABU6KI87_9BACI</name>
<keyword evidence="2" id="KW-1003">Cell membrane</keyword>
<comment type="subcellular location">
    <subcellularLocation>
        <location evidence="2">Cell membrane</location>
        <topology evidence="2">Multi-pass membrane protein</topology>
    </subcellularLocation>
</comment>
<dbReference type="PANTHER" id="PTHR34295:SF1">
    <property type="entry name" value="BIOTIN TRANSPORTER BIOY"/>
    <property type="match status" value="1"/>
</dbReference>
<keyword evidence="3" id="KW-0812">Transmembrane</keyword>
<keyword evidence="5" id="KW-1185">Reference proteome</keyword>
<dbReference type="Proteomes" id="UP001335737">
    <property type="component" value="Unassembled WGS sequence"/>
</dbReference>
<dbReference type="InterPro" id="IPR003784">
    <property type="entry name" value="BioY"/>
</dbReference>
<comment type="similarity">
    <text evidence="1 2">Belongs to the BioY family.</text>
</comment>
<feature type="transmembrane region" description="Helical" evidence="3">
    <location>
        <begin position="120"/>
        <end position="146"/>
    </location>
</feature>
<proteinExistence type="inferred from homology"/>